<dbReference type="Proteomes" id="UP000000582">
    <property type="component" value="Chromosome"/>
</dbReference>
<dbReference type="InterPro" id="IPR040871">
    <property type="entry name" value="HopA1"/>
</dbReference>
<dbReference type="AlphaFoldDB" id="Q8NPX0"/>
<reference evidence="2" key="1">
    <citation type="journal article" date="2003" name="Appl. Microbiol. Biotechnol.">
        <title>The Corynebacterium glutamicum genome: features and impacts on biotechnological processes.</title>
        <authorList>
            <person name="Ikeda M."/>
            <person name="Nakagawa S."/>
        </authorList>
    </citation>
    <scope>NUCLEOTIDE SEQUENCE [LARGE SCALE GENOMIC DNA]</scope>
    <source>
        <strain evidence="2">ATCC 13032 / DSM 20300 / BCRC 11384 / JCM 1318 / LMG 3730 / NCIMB 10025</strain>
    </source>
</reference>
<sequence length="140" mass="15655">MSAKNAVERTEIFLATLQIAENSNLIFQGKTSWNTSLLRTDDIVFYFPLESHFSEAQRLIKKFLPFRSDDGLVESFFTSYLAPGVSKAVEVPTAKNNGLSFGMEWSTICAQLIIEEFSGKSVTIAEKLSEWGIPQKEAHA</sequence>
<gene>
    <name evidence="1" type="ordered locus">Cgl1691</name>
</gene>
<dbReference type="Pfam" id="PF17914">
    <property type="entry name" value="HopA1"/>
    <property type="match status" value="1"/>
</dbReference>
<dbReference type="HOGENOM" id="CLU_1831800_0_0_11"/>
<dbReference type="KEGG" id="cgl:Cgl1691"/>
<organism evidence="1 2">
    <name type="scientific">Corynebacterium glutamicum (strain ATCC 13032 / DSM 20300 / JCM 1318 / BCRC 11384 / CCUG 27702 / LMG 3730 / NBRC 12168 / NCIMB 10025 / NRRL B-2784 / 534)</name>
    <dbReference type="NCBI Taxonomy" id="196627"/>
    <lineage>
        <taxon>Bacteria</taxon>
        <taxon>Bacillati</taxon>
        <taxon>Actinomycetota</taxon>
        <taxon>Actinomycetes</taxon>
        <taxon>Mycobacteriales</taxon>
        <taxon>Corynebacteriaceae</taxon>
        <taxon>Corynebacterium</taxon>
    </lineage>
</organism>
<evidence type="ECO:0000313" key="1">
    <source>
        <dbReference type="EMBL" id="BAB99084.1"/>
    </source>
</evidence>
<dbReference type="EMBL" id="BA000036">
    <property type="protein sequence ID" value="BAB99084.1"/>
    <property type="molecule type" value="Genomic_DNA"/>
</dbReference>
<name>Q8NPX0_CORGL</name>
<protein>
    <submittedName>
        <fullName evidence="1">Uncharacterized protein</fullName>
    </submittedName>
</protein>
<evidence type="ECO:0000313" key="2">
    <source>
        <dbReference type="Proteomes" id="UP000000582"/>
    </source>
</evidence>
<dbReference type="BioCyc" id="CORYNE:G18NG-11283-MONOMER"/>
<dbReference type="STRING" id="196627.cg1906"/>
<keyword evidence="2" id="KW-1185">Reference proteome</keyword>
<accession>Q8NPX0</accession>
<proteinExistence type="predicted"/>